<dbReference type="GO" id="GO:0005886">
    <property type="term" value="C:plasma membrane"/>
    <property type="evidence" value="ECO:0007669"/>
    <property type="project" value="TreeGrafter"/>
</dbReference>
<reference evidence="9" key="3">
    <citation type="submission" date="2025-09" db="UniProtKB">
        <authorList>
            <consortium name="Ensembl"/>
        </authorList>
    </citation>
    <scope>IDENTIFICATION</scope>
</reference>
<feature type="transmembrane region" description="Helical" evidence="6">
    <location>
        <begin position="294"/>
        <end position="313"/>
    </location>
</feature>
<dbReference type="InterPro" id="IPR025256">
    <property type="entry name" value="TM7S3/TM198-like_dom"/>
</dbReference>
<feature type="transmembrane region" description="Helical" evidence="6">
    <location>
        <begin position="347"/>
        <end position="369"/>
    </location>
</feature>
<keyword evidence="7" id="KW-0732">Signal</keyword>
<dbReference type="Pfam" id="PF13886">
    <property type="entry name" value="TM7S3_TM198"/>
    <property type="match status" value="1"/>
</dbReference>
<reference evidence="9" key="2">
    <citation type="submission" date="2025-08" db="UniProtKB">
        <authorList>
            <consortium name="Ensembl"/>
        </authorList>
    </citation>
    <scope>IDENTIFICATION</scope>
</reference>
<evidence type="ECO:0000256" key="1">
    <source>
        <dbReference type="ARBA" id="ARBA00004141"/>
    </source>
</evidence>
<dbReference type="PROSITE" id="PS51257">
    <property type="entry name" value="PROKAR_LIPOPROTEIN"/>
    <property type="match status" value="1"/>
</dbReference>
<feature type="transmembrane region" description="Helical" evidence="6">
    <location>
        <begin position="376"/>
        <end position="400"/>
    </location>
</feature>
<sequence>MALRMQVVYLLLLFACHGKWISCTAELQYVVPERAENILAVHLFKPTVIQLLSNRTVHVLVNVNDSSVVGLIAQVQAQFEEVTISQFQKFNLDSSYTGQSAGLVIPLNPGAVKADFYLTCSQNVSAYVTVVSYGEKDPVPGSCNLEFSLENDPNLHLKFGAYETIVKFAPANLGVARGKLPPACDVSLGTNSRWRLKYTLYLHFLPANDMSEEILFSGIEKMTSATEVEKYGNKLLDLSSGDKTQLFVNSYAAFAVIHNIIVWDPLLNTSFAYVPSFIYTCNMSTTLPPVCEKYVHLSTQIFFTILGIFGLLVCFSGHRFLEAEFLFIGFILFAFISFVLMRRYADISFDMCLILTAVVGIFGGTLLALSHWQFGLPFLLIFIVGFVMGLLVASIVYFSPVLVNQKVFQSDLMYWVCFISIVLIVPVFLLISAKMFNIICCALIGAYSFVCLVGTYFPTSVSYIFVNVIRRAVHPDFFHVITPFPLQLNDYVLIGVWTALATGGVLSQTYITRNQPYFPGCPYESCRKRRSDATNDERAPLLGSRDNTALNS</sequence>
<protein>
    <submittedName>
        <fullName evidence="9">Transmembrane 7 superfamily member 3-like</fullName>
    </submittedName>
</protein>
<feature type="transmembrane region" description="Helical" evidence="6">
    <location>
        <begin position="438"/>
        <end position="457"/>
    </location>
</feature>
<evidence type="ECO:0000256" key="7">
    <source>
        <dbReference type="SAM" id="SignalP"/>
    </source>
</evidence>
<evidence type="ECO:0000313" key="10">
    <source>
        <dbReference type="Proteomes" id="UP000694620"/>
    </source>
</evidence>
<dbReference type="PANTHER" id="PTHR15937:SF3">
    <property type="entry name" value="TRANSMEMBRANE 7 SUPERFAMILY MEMBER 3"/>
    <property type="match status" value="1"/>
</dbReference>
<proteinExistence type="predicted"/>
<evidence type="ECO:0000256" key="4">
    <source>
        <dbReference type="ARBA" id="ARBA00023136"/>
    </source>
</evidence>
<dbReference type="GeneTree" id="ENSGT00390000008702"/>
<feature type="transmembrane region" description="Helical" evidence="6">
    <location>
        <begin position="491"/>
        <end position="511"/>
    </location>
</feature>
<feature type="region of interest" description="Disordered" evidence="5">
    <location>
        <begin position="532"/>
        <end position="552"/>
    </location>
</feature>
<dbReference type="AlphaFoldDB" id="A0A8C4TC69"/>
<comment type="subcellular location">
    <subcellularLocation>
        <location evidence="1">Membrane</location>
        <topology evidence="1">Multi-pass membrane protein</topology>
    </subcellularLocation>
</comment>
<evidence type="ECO:0000256" key="6">
    <source>
        <dbReference type="SAM" id="Phobius"/>
    </source>
</evidence>
<accession>A0A8C4TC69</accession>
<feature type="chain" id="PRO_5034869872" evidence="7">
    <location>
        <begin position="19"/>
        <end position="552"/>
    </location>
</feature>
<dbReference type="Ensembl" id="ENSECRT00000030962.1">
    <property type="protein sequence ID" value="ENSECRP00000030319.1"/>
    <property type="gene ID" value="ENSECRG00000020575.1"/>
</dbReference>
<feature type="signal peptide" evidence="7">
    <location>
        <begin position="1"/>
        <end position="18"/>
    </location>
</feature>
<evidence type="ECO:0000259" key="8">
    <source>
        <dbReference type="Pfam" id="PF13886"/>
    </source>
</evidence>
<evidence type="ECO:0000313" key="9">
    <source>
        <dbReference type="Ensembl" id="ENSECRP00000030319.1"/>
    </source>
</evidence>
<name>A0A8C4TC69_ERPCA</name>
<keyword evidence="10" id="KW-1185">Reference proteome</keyword>
<organism evidence="9 10">
    <name type="scientific">Erpetoichthys calabaricus</name>
    <name type="common">Rope fish</name>
    <name type="synonym">Calamoichthys calabaricus</name>
    <dbReference type="NCBI Taxonomy" id="27687"/>
    <lineage>
        <taxon>Eukaryota</taxon>
        <taxon>Metazoa</taxon>
        <taxon>Chordata</taxon>
        <taxon>Craniata</taxon>
        <taxon>Vertebrata</taxon>
        <taxon>Euteleostomi</taxon>
        <taxon>Actinopterygii</taxon>
        <taxon>Polypteriformes</taxon>
        <taxon>Polypteridae</taxon>
        <taxon>Erpetoichthys</taxon>
    </lineage>
</organism>
<reference evidence="9" key="1">
    <citation type="submission" date="2021-06" db="EMBL/GenBank/DDBJ databases">
        <authorList>
            <consortium name="Wellcome Sanger Institute Data Sharing"/>
        </authorList>
    </citation>
    <scope>NUCLEOTIDE SEQUENCE [LARGE SCALE GENOMIC DNA]</scope>
</reference>
<dbReference type="InterPro" id="IPR042502">
    <property type="entry name" value="TM7SF3"/>
</dbReference>
<dbReference type="GO" id="GO:0043069">
    <property type="term" value="P:negative regulation of programmed cell death"/>
    <property type="evidence" value="ECO:0007669"/>
    <property type="project" value="TreeGrafter"/>
</dbReference>
<dbReference type="Pfam" id="PF25992">
    <property type="entry name" value="Ig_TM7SF3_N"/>
    <property type="match status" value="1"/>
</dbReference>
<evidence type="ECO:0000256" key="3">
    <source>
        <dbReference type="ARBA" id="ARBA00022989"/>
    </source>
</evidence>
<keyword evidence="4 6" id="KW-0472">Membrane</keyword>
<keyword evidence="3 6" id="KW-1133">Transmembrane helix</keyword>
<feature type="transmembrane region" description="Helical" evidence="6">
    <location>
        <begin position="412"/>
        <end position="431"/>
    </location>
</feature>
<dbReference type="Proteomes" id="UP000694620">
    <property type="component" value="Chromosome 2"/>
</dbReference>
<evidence type="ECO:0000256" key="2">
    <source>
        <dbReference type="ARBA" id="ARBA00022692"/>
    </source>
</evidence>
<feature type="domain" description="TM7S3/TM198-like" evidence="8">
    <location>
        <begin position="304"/>
        <end position="508"/>
    </location>
</feature>
<evidence type="ECO:0000256" key="5">
    <source>
        <dbReference type="SAM" id="MobiDB-lite"/>
    </source>
</evidence>
<keyword evidence="2 6" id="KW-0812">Transmembrane</keyword>
<dbReference type="PANTHER" id="PTHR15937">
    <property type="entry name" value="TRANSMEMBRANE 7 SUPERFAMILY MEMBER 3"/>
    <property type="match status" value="1"/>
</dbReference>
<feature type="transmembrane region" description="Helical" evidence="6">
    <location>
        <begin position="325"/>
        <end position="341"/>
    </location>
</feature>